<comment type="caution">
    <text evidence="2">The sequence shown here is derived from an EMBL/GenBank/DDBJ whole genome shotgun (WGS) entry which is preliminary data.</text>
</comment>
<dbReference type="AlphaFoldDB" id="A0A147KFF8"/>
<dbReference type="SUPFAM" id="SSF52768">
    <property type="entry name" value="Arginase/deacetylase"/>
    <property type="match status" value="1"/>
</dbReference>
<dbReference type="InterPro" id="IPR006035">
    <property type="entry name" value="Ureohydrolase"/>
</dbReference>
<proteinExistence type="inferred from homology"/>
<evidence type="ECO:0000313" key="2">
    <source>
        <dbReference type="EMBL" id="KUP96023.1"/>
    </source>
</evidence>
<dbReference type="Gene3D" id="3.40.800.10">
    <property type="entry name" value="Ureohydrolase domain"/>
    <property type="match status" value="1"/>
</dbReference>
<dbReference type="Pfam" id="PF00491">
    <property type="entry name" value="Arginase"/>
    <property type="match status" value="1"/>
</dbReference>
<dbReference type="RefSeq" id="WP_198156358.1">
    <property type="nucleotide sequence ID" value="NZ_KQ950181.1"/>
</dbReference>
<keyword evidence="3" id="KW-1185">Reference proteome</keyword>
<dbReference type="STRING" id="665004.AC529_14575"/>
<dbReference type="EMBL" id="LGEM01000101">
    <property type="protein sequence ID" value="KUP96023.1"/>
    <property type="molecule type" value="Genomic_DNA"/>
</dbReference>
<accession>A0A147KFF8</accession>
<evidence type="ECO:0000256" key="1">
    <source>
        <dbReference type="PROSITE-ProRule" id="PRU00742"/>
    </source>
</evidence>
<dbReference type="PROSITE" id="PS51409">
    <property type="entry name" value="ARGINASE_2"/>
    <property type="match status" value="1"/>
</dbReference>
<organism evidence="2 3">
    <name type="scientific">Thermobifida cellulosilytica TB100</name>
    <dbReference type="NCBI Taxonomy" id="665004"/>
    <lineage>
        <taxon>Bacteria</taxon>
        <taxon>Bacillati</taxon>
        <taxon>Actinomycetota</taxon>
        <taxon>Actinomycetes</taxon>
        <taxon>Streptosporangiales</taxon>
        <taxon>Nocardiopsidaceae</taxon>
        <taxon>Thermobifida</taxon>
    </lineage>
</organism>
<evidence type="ECO:0000313" key="3">
    <source>
        <dbReference type="Proteomes" id="UP000074382"/>
    </source>
</evidence>
<protein>
    <submittedName>
        <fullName evidence="2">Arginase</fullName>
    </submittedName>
</protein>
<gene>
    <name evidence="2" type="ORF">AC529_14575</name>
</gene>
<feature type="non-terminal residue" evidence="2">
    <location>
        <position position="1"/>
    </location>
</feature>
<dbReference type="InterPro" id="IPR023696">
    <property type="entry name" value="Ureohydrolase_dom_sf"/>
</dbReference>
<reference evidence="3" key="1">
    <citation type="journal article" date="2017" name="Acta Aliment.">
        <title>Plant polysaccharide degrading enzyme system of Thermpbifida cellulosilytica TB100 revealed by de novo genome project data.</title>
        <authorList>
            <person name="Toth A."/>
            <person name="Baka E."/>
            <person name="Luzics S."/>
            <person name="Bata-Vidacs I."/>
            <person name="Nagy I."/>
            <person name="Balint B."/>
            <person name="Herceg R."/>
            <person name="Olasz F."/>
            <person name="Wilk T."/>
            <person name="Nagy T."/>
            <person name="Kriszt B."/>
            <person name="Nagy I."/>
            <person name="Kukolya J."/>
        </authorList>
    </citation>
    <scope>NUCLEOTIDE SEQUENCE [LARGE SCALE GENOMIC DNA]</scope>
    <source>
        <strain evidence="3">TB100</strain>
    </source>
</reference>
<dbReference type="GO" id="GO:0016813">
    <property type="term" value="F:hydrolase activity, acting on carbon-nitrogen (but not peptide) bonds, in linear amidines"/>
    <property type="evidence" value="ECO:0007669"/>
    <property type="project" value="UniProtKB-ARBA"/>
</dbReference>
<dbReference type="GO" id="GO:0046872">
    <property type="term" value="F:metal ion binding"/>
    <property type="evidence" value="ECO:0007669"/>
    <property type="project" value="InterPro"/>
</dbReference>
<dbReference type="PATRIC" id="fig|665004.4.peg.2059"/>
<comment type="similarity">
    <text evidence="1">Belongs to the arginase family.</text>
</comment>
<name>A0A147KFF8_THECS</name>
<dbReference type="Proteomes" id="UP000074382">
    <property type="component" value="Unassembled WGS sequence"/>
</dbReference>
<sequence>VRAARIGVVDGTRLLADARSVVAGRLPGTPAYVHLDVDVCDPQEFAAVSCPVPVGPRAATVAAALAAIAAHHDVVGVGVCEYAPSVAHDVGVLHRLLGALGLTAAC</sequence>